<sequence>MQVFKRLLIFLLIISGITISAKPYEYYLRTGLTLEKMLFNELDDDQFENRYDIEDRDESTAFGIYTQFSYRYERVEIGIESHTTFGRAKDLQFGYEGNILSGSGNFRSFTITPTLRFNTPDLEIEYLNFIGFRKFKAYVKFGPSWQLSSLSLDGFNIDSNDRDLKLNYDSFGGALAVGIEQIKEIGHYPFFLEVSVAGHRSYKVTLIDRTDPTKVEIVKESSARNDINSFSIFYKVGVTLF</sequence>
<proteinExistence type="predicted"/>
<organism evidence="1 2">
    <name type="scientific">Halobacteriovorax vibrionivorans</name>
    <dbReference type="NCBI Taxonomy" id="2152716"/>
    <lineage>
        <taxon>Bacteria</taxon>
        <taxon>Pseudomonadati</taxon>
        <taxon>Bdellovibrionota</taxon>
        <taxon>Bacteriovoracia</taxon>
        <taxon>Bacteriovoracales</taxon>
        <taxon>Halobacteriovoraceae</taxon>
        <taxon>Halobacteriovorax</taxon>
    </lineage>
</organism>
<reference evidence="2" key="1">
    <citation type="journal article" date="2019" name="Int. J. Syst. Evol. Microbiol.">
        <title>Halobacteriovorax valvorus sp. nov., a novel prokaryotic predator isolated from coastal seawater of China.</title>
        <authorList>
            <person name="Chen M.-X."/>
        </authorList>
    </citation>
    <scope>NUCLEOTIDE SEQUENCE [LARGE SCALE GENOMIC DNA]</scope>
    <source>
        <strain evidence="2">BL9</strain>
    </source>
</reference>
<dbReference type="EMBL" id="QDKL01000001">
    <property type="protein sequence ID" value="RZF22375.1"/>
    <property type="molecule type" value="Genomic_DNA"/>
</dbReference>
<dbReference type="RefSeq" id="WP_114705320.1">
    <property type="nucleotide sequence ID" value="NZ_QDKL01000001.1"/>
</dbReference>
<gene>
    <name evidence="1" type="ORF">DAY19_00985</name>
</gene>
<accession>A0ABY0IHF8</accession>
<comment type="caution">
    <text evidence="1">The sequence shown here is derived from an EMBL/GenBank/DDBJ whole genome shotgun (WGS) entry which is preliminary data.</text>
</comment>
<evidence type="ECO:0000313" key="2">
    <source>
        <dbReference type="Proteomes" id="UP000443582"/>
    </source>
</evidence>
<name>A0ABY0IHF8_9BACT</name>
<evidence type="ECO:0000313" key="1">
    <source>
        <dbReference type="EMBL" id="RZF22375.1"/>
    </source>
</evidence>
<evidence type="ECO:0008006" key="3">
    <source>
        <dbReference type="Google" id="ProtNLM"/>
    </source>
</evidence>
<keyword evidence="2" id="KW-1185">Reference proteome</keyword>
<protein>
    <recommendedName>
        <fullName evidence="3">Outer membrane protein beta-barrel domain-containing protein</fullName>
    </recommendedName>
</protein>
<dbReference type="Proteomes" id="UP000443582">
    <property type="component" value="Unassembled WGS sequence"/>
</dbReference>